<protein>
    <submittedName>
        <fullName evidence="2">Uncharacterized protein</fullName>
    </submittedName>
</protein>
<keyword evidence="3" id="KW-1185">Reference proteome</keyword>
<keyword evidence="1" id="KW-0812">Transmembrane</keyword>
<feature type="transmembrane region" description="Helical" evidence="1">
    <location>
        <begin position="134"/>
        <end position="156"/>
    </location>
</feature>
<proteinExistence type="predicted"/>
<keyword evidence="1" id="KW-0472">Membrane</keyword>
<evidence type="ECO:0000313" key="3">
    <source>
        <dbReference type="Proteomes" id="UP001280581"/>
    </source>
</evidence>
<comment type="caution">
    <text evidence="2">The sequence shown here is derived from an EMBL/GenBank/DDBJ whole genome shotgun (WGS) entry which is preliminary data.</text>
</comment>
<reference evidence="2 3" key="1">
    <citation type="submission" date="2021-02" db="EMBL/GenBank/DDBJ databases">
        <title>Genome assembly of Pseudopithomyces chartarum.</title>
        <authorList>
            <person name="Jauregui R."/>
            <person name="Singh J."/>
            <person name="Voisey C."/>
        </authorList>
    </citation>
    <scope>NUCLEOTIDE SEQUENCE [LARGE SCALE GENOMIC DNA]</scope>
    <source>
        <strain evidence="2 3">AGR01</strain>
    </source>
</reference>
<accession>A0AAN6RML1</accession>
<dbReference type="AlphaFoldDB" id="A0AAN6RML1"/>
<dbReference type="Proteomes" id="UP001280581">
    <property type="component" value="Unassembled WGS sequence"/>
</dbReference>
<feature type="transmembrane region" description="Helical" evidence="1">
    <location>
        <begin position="177"/>
        <end position="195"/>
    </location>
</feature>
<dbReference type="EMBL" id="WVTA01000001">
    <property type="protein sequence ID" value="KAK3217567.1"/>
    <property type="molecule type" value="Genomic_DNA"/>
</dbReference>
<gene>
    <name evidence="2" type="ORF">GRF29_1g3423031</name>
</gene>
<organism evidence="2 3">
    <name type="scientific">Pseudopithomyces chartarum</name>
    <dbReference type="NCBI Taxonomy" id="1892770"/>
    <lineage>
        <taxon>Eukaryota</taxon>
        <taxon>Fungi</taxon>
        <taxon>Dikarya</taxon>
        <taxon>Ascomycota</taxon>
        <taxon>Pezizomycotina</taxon>
        <taxon>Dothideomycetes</taxon>
        <taxon>Pleosporomycetidae</taxon>
        <taxon>Pleosporales</taxon>
        <taxon>Massarineae</taxon>
        <taxon>Didymosphaeriaceae</taxon>
        <taxon>Pseudopithomyces</taxon>
    </lineage>
</organism>
<feature type="transmembrane region" description="Helical" evidence="1">
    <location>
        <begin position="207"/>
        <end position="224"/>
    </location>
</feature>
<name>A0AAN6RML1_9PLEO</name>
<evidence type="ECO:0000256" key="1">
    <source>
        <dbReference type="SAM" id="Phobius"/>
    </source>
</evidence>
<sequence length="234" mass="25884">MTQVIEHPPTRYAGHDPNAVPIRYSGNDPEIVPMHNVNHSGTGSFEQSRNLYQNGGIFPDDLPERPAPPPSAQAPWKQRLRQFYTFSLSSYSLIHTPDGKARVRHLAMLTILALRTGMSALSILSAVIKGSIAGIVIYSLLTILGFWFTATCLAIIGDAEGDKPLGRLRITRLHFDIFLGACVFIHAGLVVAWFFGLSGWGLELTSIGMWMAILGVAWIAGWQPEIPTYQRWTK</sequence>
<evidence type="ECO:0000313" key="2">
    <source>
        <dbReference type="EMBL" id="KAK3217567.1"/>
    </source>
</evidence>
<feature type="transmembrane region" description="Helical" evidence="1">
    <location>
        <begin position="106"/>
        <end position="128"/>
    </location>
</feature>
<keyword evidence="1" id="KW-1133">Transmembrane helix</keyword>